<proteinExistence type="predicted"/>
<organism evidence="4 5">
    <name type="scientific">Wohlfahrtiimonas larvae</name>
    <dbReference type="NCBI Taxonomy" id="1157986"/>
    <lineage>
        <taxon>Bacteria</taxon>
        <taxon>Pseudomonadati</taxon>
        <taxon>Pseudomonadota</taxon>
        <taxon>Gammaproteobacteria</taxon>
        <taxon>Cardiobacteriales</taxon>
        <taxon>Ignatzschineriaceae</taxon>
        <taxon>Wohlfahrtiimonas</taxon>
    </lineage>
</organism>
<keyword evidence="5" id="KW-1185">Reference proteome</keyword>
<dbReference type="Pfam" id="PF13177">
    <property type="entry name" value="DNA_pol3_delta2"/>
    <property type="match status" value="1"/>
</dbReference>
<name>A0ABP9MEA2_9GAMM</name>
<keyword evidence="2" id="KW-0808">Transferase</keyword>
<sequence>MTKFEYLPWFESQLTEMVTRYDHKTFPQSLLLIGEPDIGKSIFANDVAKSILCLDRKGHHACGQCQSCLWIDKNSHPDFLSIASEDKSHFIKVDQIRQLIQFAQMTSETGRKVIIIHNADEMNLNAANALLKTLEEPMQNCYLILVTNYPKKLPVTITSRCQRQLLSISGEHDVIFNWLKQVNPVSEDKIHQVLGLSYGRPILSYQFLLNDILLIMNELESLLVRYWQHRSNLSELTDFMVKNWHFASHLVLYWLSCALKEECQSDNIVKILRECPLMLAFEQYETFIKIIELSSTPVKQEWLLQEWLLRL</sequence>
<dbReference type="Gene3D" id="3.40.50.300">
    <property type="entry name" value="P-loop containing nucleotide triphosphate hydrolases"/>
    <property type="match status" value="1"/>
</dbReference>
<dbReference type="PANTHER" id="PTHR11669">
    <property type="entry name" value="REPLICATION FACTOR C / DNA POLYMERASE III GAMMA-TAU SUBUNIT"/>
    <property type="match status" value="1"/>
</dbReference>
<dbReference type="InterPro" id="IPR027417">
    <property type="entry name" value="P-loop_NTPase"/>
</dbReference>
<keyword evidence="2" id="KW-0239">DNA-directed DNA polymerase</keyword>
<dbReference type="RefSeq" id="WP_245831346.1">
    <property type="nucleotide sequence ID" value="NZ_BAABKE010000001.1"/>
</dbReference>
<comment type="caution">
    <text evidence="4">The sequence shown here is derived from an EMBL/GenBank/DDBJ whole genome shotgun (WGS) entry which is preliminary data.</text>
</comment>
<accession>A0ABP9MEA2</accession>
<evidence type="ECO:0000313" key="4">
    <source>
        <dbReference type="EMBL" id="GAA5094342.1"/>
    </source>
</evidence>
<dbReference type="PANTHER" id="PTHR11669:SF8">
    <property type="entry name" value="DNA POLYMERASE III SUBUNIT DELTA"/>
    <property type="match status" value="1"/>
</dbReference>
<dbReference type="Proteomes" id="UP001500631">
    <property type="component" value="Unassembled WGS sequence"/>
</dbReference>
<dbReference type="EC" id="2.7.7.7" evidence="1"/>
<evidence type="ECO:0000256" key="2">
    <source>
        <dbReference type="ARBA" id="ARBA00022932"/>
    </source>
</evidence>
<dbReference type="InterPro" id="IPR050238">
    <property type="entry name" value="DNA_Rep/Repair_Clamp_Loader"/>
</dbReference>
<protein>
    <recommendedName>
        <fullName evidence="1">DNA-directed DNA polymerase</fullName>
        <ecNumber evidence="1">2.7.7.7</ecNumber>
    </recommendedName>
</protein>
<evidence type="ECO:0000256" key="1">
    <source>
        <dbReference type="ARBA" id="ARBA00012417"/>
    </source>
</evidence>
<evidence type="ECO:0000313" key="5">
    <source>
        <dbReference type="Proteomes" id="UP001500631"/>
    </source>
</evidence>
<keyword evidence="2" id="KW-0548">Nucleotidyltransferase</keyword>
<comment type="catalytic activity">
    <reaction evidence="3">
        <text>DNA(n) + a 2'-deoxyribonucleoside 5'-triphosphate = DNA(n+1) + diphosphate</text>
        <dbReference type="Rhea" id="RHEA:22508"/>
        <dbReference type="Rhea" id="RHEA-COMP:17339"/>
        <dbReference type="Rhea" id="RHEA-COMP:17340"/>
        <dbReference type="ChEBI" id="CHEBI:33019"/>
        <dbReference type="ChEBI" id="CHEBI:61560"/>
        <dbReference type="ChEBI" id="CHEBI:173112"/>
        <dbReference type="EC" id="2.7.7.7"/>
    </reaction>
</comment>
<dbReference type="SUPFAM" id="SSF52540">
    <property type="entry name" value="P-loop containing nucleoside triphosphate hydrolases"/>
    <property type="match status" value="1"/>
</dbReference>
<reference evidence="5" key="1">
    <citation type="journal article" date="2019" name="Int. J. Syst. Evol. Microbiol.">
        <title>The Global Catalogue of Microorganisms (GCM) 10K type strain sequencing project: providing services to taxonomists for standard genome sequencing and annotation.</title>
        <authorList>
            <consortium name="The Broad Institute Genomics Platform"/>
            <consortium name="The Broad Institute Genome Sequencing Center for Infectious Disease"/>
            <person name="Wu L."/>
            <person name="Ma J."/>
        </authorList>
    </citation>
    <scope>NUCLEOTIDE SEQUENCE [LARGE SCALE GENOMIC DNA]</scope>
    <source>
        <strain evidence="5">JCM 18424</strain>
    </source>
</reference>
<evidence type="ECO:0000256" key="3">
    <source>
        <dbReference type="ARBA" id="ARBA00049244"/>
    </source>
</evidence>
<gene>
    <name evidence="4" type="ORF">GCM10023338_02470</name>
</gene>
<dbReference type="EMBL" id="BAABKE010000001">
    <property type="protein sequence ID" value="GAA5094342.1"/>
    <property type="molecule type" value="Genomic_DNA"/>
</dbReference>